<feature type="transmembrane region" description="Helical" evidence="18">
    <location>
        <begin position="182"/>
        <end position="201"/>
    </location>
</feature>
<dbReference type="GO" id="GO:0006120">
    <property type="term" value="P:mitochondrial electron transport, NADH to ubiquinone"/>
    <property type="evidence" value="ECO:0007669"/>
    <property type="project" value="InterPro"/>
</dbReference>
<evidence type="ECO:0000256" key="13">
    <source>
        <dbReference type="ARBA" id="ARBA00023027"/>
    </source>
</evidence>
<organism evidence="20">
    <name type="scientific">Hypsauchenia hardwickii</name>
    <dbReference type="NCBI Taxonomy" id="2605027"/>
    <lineage>
        <taxon>Eukaryota</taxon>
        <taxon>Metazoa</taxon>
        <taxon>Ecdysozoa</taxon>
        <taxon>Arthropoda</taxon>
        <taxon>Hexapoda</taxon>
        <taxon>Insecta</taxon>
        <taxon>Pterygota</taxon>
        <taxon>Neoptera</taxon>
        <taxon>Paraneoptera</taxon>
        <taxon>Hemiptera</taxon>
        <taxon>Auchenorrhyncha</taxon>
        <taxon>Membracoidea</taxon>
        <taxon>Membracidae</taxon>
        <taxon>Hypsauchenia</taxon>
    </lineage>
</organism>
<feature type="transmembrane region" description="Helical" evidence="18">
    <location>
        <begin position="58"/>
        <end position="77"/>
    </location>
</feature>
<evidence type="ECO:0000256" key="5">
    <source>
        <dbReference type="ARBA" id="ARBA00021008"/>
    </source>
</evidence>
<protein>
    <recommendedName>
        <fullName evidence="5 18">NADH-ubiquinone oxidoreductase chain 2</fullName>
        <ecNumber evidence="4 18">7.1.1.2</ecNumber>
    </recommendedName>
</protein>
<name>A0A5B9TDS6_9HEMI</name>
<keyword evidence="11 18" id="KW-0249">Electron transport</keyword>
<evidence type="ECO:0000256" key="17">
    <source>
        <dbReference type="ARBA" id="ARBA00049551"/>
    </source>
</evidence>
<evidence type="ECO:0000256" key="11">
    <source>
        <dbReference type="ARBA" id="ARBA00022982"/>
    </source>
</evidence>
<reference evidence="20" key="1">
    <citation type="journal article" date="2019" name="Int. J. Biol. Macromol.">
        <title>Structural features and phylogenetic implications of four new mitogenomes of Centrotinae (Hemiptera: Membracidae).</title>
        <authorList>
            <person name="Hu K."/>
            <person name="Yuan F."/>
            <person name="Dietrich C.H."/>
            <person name="Yuan X.Q."/>
        </authorList>
    </citation>
    <scope>NUCLEOTIDE SEQUENCE</scope>
</reference>
<evidence type="ECO:0000256" key="10">
    <source>
        <dbReference type="ARBA" id="ARBA00022967"/>
    </source>
</evidence>
<keyword evidence="6" id="KW-0813">Transport</keyword>
<evidence type="ECO:0000256" key="2">
    <source>
        <dbReference type="ARBA" id="ARBA00004448"/>
    </source>
</evidence>
<evidence type="ECO:0000256" key="7">
    <source>
        <dbReference type="ARBA" id="ARBA00022660"/>
    </source>
</evidence>
<keyword evidence="8 18" id="KW-0812">Transmembrane</keyword>
<evidence type="ECO:0000256" key="3">
    <source>
        <dbReference type="ARBA" id="ARBA00007012"/>
    </source>
</evidence>
<comment type="catalytic activity">
    <reaction evidence="17 18">
        <text>a ubiquinone + NADH + 5 H(+)(in) = a ubiquinol + NAD(+) + 4 H(+)(out)</text>
        <dbReference type="Rhea" id="RHEA:29091"/>
        <dbReference type="Rhea" id="RHEA-COMP:9565"/>
        <dbReference type="Rhea" id="RHEA-COMP:9566"/>
        <dbReference type="ChEBI" id="CHEBI:15378"/>
        <dbReference type="ChEBI" id="CHEBI:16389"/>
        <dbReference type="ChEBI" id="CHEBI:17976"/>
        <dbReference type="ChEBI" id="CHEBI:57540"/>
        <dbReference type="ChEBI" id="CHEBI:57945"/>
        <dbReference type="EC" id="7.1.1.2"/>
    </reaction>
</comment>
<geneLocation type="mitochondrion" evidence="20"/>
<dbReference type="InterPro" id="IPR001750">
    <property type="entry name" value="ND/Mrp_TM"/>
</dbReference>
<comment type="subcellular location">
    <subcellularLocation>
        <location evidence="2 18">Mitochondrion inner membrane</location>
        <topology evidence="2 18">Multi-pass membrane protein</topology>
    </subcellularLocation>
</comment>
<keyword evidence="9 18" id="KW-0999">Mitochondrion inner membrane</keyword>
<keyword evidence="16 18" id="KW-0472">Membrane</keyword>
<keyword evidence="7 18" id="KW-0679">Respiratory chain</keyword>
<keyword evidence="13 18" id="KW-0520">NAD</keyword>
<dbReference type="PANTHER" id="PTHR46552">
    <property type="entry name" value="NADH-UBIQUINONE OXIDOREDUCTASE CHAIN 2"/>
    <property type="match status" value="1"/>
</dbReference>
<evidence type="ECO:0000256" key="8">
    <source>
        <dbReference type="ARBA" id="ARBA00022692"/>
    </source>
</evidence>
<evidence type="ECO:0000256" key="18">
    <source>
        <dbReference type="RuleBase" id="RU003403"/>
    </source>
</evidence>
<keyword evidence="12 18" id="KW-1133">Transmembrane helix</keyword>
<dbReference type="EMBL" id="MK746135">
    <property type="protein sequence ID" value="QEG98431.1"/>
    <property type="molecule type" value="Genomic_DNA"/>
</dbReference>
<evidence type="ECO:0000259" key="19">
    <source>
        <dbReference type="Pfam" id="PF00361"/>
    </source>
</evidence>
<dbReference type="InterPro" id="IPR050175">
    <property type="entry name" value="Complex_I_Subunit_2"/>
</dbReference>
<feature type="domain" description="NADH:quinone oxidoreductase/Mrp antiporter transmembrane" evidence="19">
    <location>
        <begin position="82"/>
        <end position="268"/>
    </location>
</feature>
<feature type="transmembrane region" description="Helical" evidence="18">
    <location>
        <begin position="136"/>
        <end position="153"/>
    </location>
</feature>
<evidence type="ECO:0000256" key="12">
    <source>
        <dbReference type="ARBA" id="ARBA00022989"/>
    </source>
</evidence>
<feature type="transmembrane region" description="Helical" evidence="18">
    <location>
        <begin position="111"/>
        <end position="130"/>
    </location>
</feature>
<comment type="function">
    <text evidence="1">Core subunit of the mitochondrial membrane respiratory chain NADH dehydrogenase (Complex I) that is believed to belong to the minimal assembly required for catalysis. Complex I functions in the transfer of electrons from NADH to the respiratory chain. The immediate electron acceptor for the enzyme is believed to be ubiquinone.</text>
</comment>
<dbReference type="GO" id="GO:0008137">
    <property type="term" value="F:NADH dehydrogenase (ubiquinone) activity"/>
    <property type="evidence" value="ECO:0007669"/>
    <property type="project" value="UniProtKB-EC"/>
</dbReference>
<keyword evidence="15 18" id="KW-0496">Mitochondrion</keyword>
<feature type="transmembrane region" description="Helical" evidence="18">
    <location>
        <begin position="256"/>
        <end position="284"/>
    </location>
</feature>
<dbReference type="PRINTS" id="PR01436">
    <property type="entry name" value="NADHDHGNASE2"/>
</dbReference>
<feature type="domain" description="NADH:quinone oxidoreductase/Mrp antiporter transmembrane" evidence="19">
    <location>
        <begin position="23"/>
        <end position="78"/>
    </location>
</feature>
<evidence type="ECO:0000256" key="15">
    <source>
        <dbReference type="ARBA" id="ARBA00023128"/>
    </source>
</evidence>
<feature type="transmembrane region" description="Helical" evidence="18">
    <location>
        <begin position="222"/>
        <end position="244"/>
    </location>
</feature>
<keyword evidence="10 18" id="KW-1278">Translocase</keyword>
<dbReference type="InterPro" id="IPR003917">
    <property type="entry name" value="NADH_UbQ_OxRdtase_chain2"/>
</dbReference>
<comment type="similarity">
    <text evidence="3 18">Belongs to the complex I subunit 2 family.</text>
</comment>
<evidence type="ECO:0000256" key="16">
    <source>
        <dbReference type="ARBA" id="ARBA00023136"/>
    </source>
</evidence>
<evidence type="ECO:0000256" key="1">
    <source>
        <dbReference type="ARBA" id="ARBA00003257"/>
    </source>
</evidence>
<dbReference type="PANTHER" id="PTHR46552:SF1">
    <property type="entry name" value="NADH-UBIQUINONE OXIDOREDUCTASE CHAIN 2"/>
    <property type="match status" value="1"/>
</dbReference>
<comment type="function">
    <text evidence="18">Core subunit of the mitochondrial membrane respiratory chain NADH dehydrogenase (Complex I) which catalyzes electron transfer from NADH through the respiratory chain, using ubiquinone as an electron acceptor. Essential for the catalytic activity and assembly of complex I.</text>
</comment>
<dbReference type="AlphaFoldDB" id="A0A5B9TDS6"/>
<evidence type="ECO:0000256" key="14">
    <source>
        <dbReference type="ARBA" id="ARBA00023075"/>
    </source>
</evidence>
<accession>A0A5B9TDS6</accession>
<feature type="transmembrane region" description="Helical" evidence="18">
    <location>
        <begin position="296"/>
        <end position="316"/>
    </location>
</feature>
<evidence type="ECO:0000256" key="4">
    <source>
        <dbReference type="ARBA" id="ARBA00012944"/>
    </source>
</evidence>
<evidence type="ECO:0000256" key="9">
    <source>
        <dbReference type="ARBA" id="ARBA00022792"/>
    </source>
</evidence>
<feature type="transmembrane region" description="Helical" evidence="18">
    <location>
        <begin position="29"/>
        <end position="46"/>
    </location>
</feature>
<feature type="transmembrane region" description="Helical" evidence="18">
    <location>
        <begin position="7"/>
        <end position="23"/>
    </location>
</feature>
<sequence>MSMNLEIMFNFLMMMGVIMAISSNNWFSMWLMLEVTLMCFLPIMSNKNKLNSESCIKYFIIQSLSSSIMMMGVIMMSMEYTNLILLLSLMLKLGVAPFHSWALSIVEGMQYYPILLFLTLTKLIPIYMLSYLSKNLMLIVIISLIIGSISGLIQNSMKKILVYSSVFNMALIMSSINNHSTWFCYYVFYCISLFLLITVIHSMNLNFINQLIFNNIKIFPKLTIWMVLLSMSGFPPFIGFWAKLIVLKQVLELNNLLLLVLMIMLSLIIMFFYTRTIFISLMFFSDLPKWMLINKFKFNSYLIYMNLIMPIMLFNLKS</sequence>
<gene>
    <name evidence="20" type="primary">nad2</name>
</gene>
<dbReference type="Pfam" id="PF00361">
    <property type="entry name" value="Proton_antipo_M"/>
    <property type="match status" value="2"/>
</dbReference>
<proteinExistence type="inferred from homology"/>
<dbReference type="GO" id="GO:0005743">
    <property type="term" value="C:mitochondrial inner membrane"/>
    <property type="evidence" value="ECO:0007669"/>
    <property type="project" value="UniProtKB-SubCell"/>
</dbReference>
<evidence type="ECO:0000313" key="20">
    <source>
        <dbReference type="EMBL" id="QEG98431.1"/>
    </source>
</evidence>
<evidence type="ECO:0000256" key="6">
    <source>
        <dbReference type="ARBA" id="ARBA00022448"/>
    </source>
</evidence>
<dbReference type="EC" id="7.1.1.2" evidence="4 18"/>
<keyword evidence="14 18" id="KW-0830">Ubiquinone</keyword>
<feature type="transmembrane region" description="Helical" evidence="18">
    <location>
        <begin position="83"/>
        <end position="104"/>
    </location>
</feature>